<dbReference type="NCBIfam" id="TIGR04183">
    <property type="entry name" value="Por_Secre_tail"/>
    <property type="match status" value="1"/>
</dbReference>
<feature type="chain" id="PRO_5012342328" evidence="2">
    <location>
        <begin position="22"/>
        <end position="428"/>
    </location>
</feature>
<accession>A0A1N6GEQ5</accession>
<evidence type="ECO:0000256" key="2">
    <source>
        <dbReference type="SAM" id="SignalP"/>
    </source>
</evidence>
<dbReference type="EMBL" id="FSRK01000001">
    <property type="protein sequence ID" value="SIO05966.1"/>
    <property type="molecule type" value="Genomic_DNA"/>
</dbReference>
<dbReference type="Proteomes" id="UP000185207">
    <property type="component" value="Unassembled WGS sequence"/>
</dbReference>
<organism evidence="4 5">
    <name type="scientific">Epilithonimonas zeae</name>
    <dbReference type="NCBI Taxonomy" id="1416779"/>
    <lineage>
        <taxon>Bacteria</taxon>
        <taxon>Pseudomonadati</taxon>
        <taxon>Bacteroidota</taxon>
        <taxon>Flavobacteriia</taxon>
        <taxon>Flavobacteriales</taxon>
        <taxon>Weeksellaceae</taxon>
        <taxon>Chryseobacterium group</taxon>
        <taxon>Epilithonimonas</taxon>
    </lineage>
</organism>
<dbReference type="OrthoDB" id="629570at2"/>
<proteinExistence type="predicted"/>
<dbReference type="RefSeq" id="WP_074234832.1">
    <property type="nucleotide sequence ID" value="NZ_FSRK01000001.1"/>
</dbReference>
<dbReference type="InterPro" id="IPR026444">
    <property type="entry name" value="Secre_tail"/>
</dbReference>
<feature type="signal peptide" evidence="2">
    <location>
        <begin position="1"/>
        <end position="21"/>
    </location>
</feature>
<evidence type="ECO:0000313" key="4">
    <source>
        <dbReference type="EMBL" id="SIO05966.1"/>
    </source>
</evidence>
<dbReference type="STRING" id="1416779.SAMN05444409_1805"/>
<dbReference type="AlphaFoldDB" id="A0A1N6GEQ5"/>
<reference evidence="5" key="1">
    <citation type="submission" date="2016-11" db="EMBL/GenBank/DDBJ databases">
        <authorList>
            <person name="Varghese N."/>
            <person name="Submissions S."/>
        </authorList>
    </citation>
    <scope>NUCLEOTIDE SEQUENCE [LARGE SCALE GENOMIC DNA]</scope>
    <source>
        <strain evidence="5">DSM 27623</strain>
    </source>
</reference>
<protein>
    <submittedName>
        <fullName evidence="4">Por secretion system C-terminal sorting domain-containing protein</fullName>
    </submittedName>
</protein>
<sequence length="428" mass="47831">MKTKLFFASMLTLAVSQTVLSQTDEFGYTSVNLSMGAQYQNQVYFDFSSNNIISQPATGWDIAFYRNSSMSFGERVNDANNVKVYQVSADPVAFDTVVPGDKANWGEPLYNPDKTEALEDGVFDNATLLPSGGLNFSWGTYDITTHKITGKVVFVLEYGNGDYYKFFINEYSAGYTFKYAKWNGSSWDATQTRTIASGTDDAYFNYFSFATGAKVNNIEPPKANWDLMFTRYWTFYNNIMMYLMSGTIQSPNVSVAYVRPETQATSTYTAPASSSYSKEITTIGHSWKGTTGSYTDAVYYVKEGSNYYRMYFTSNGGATTGNMYFKYKNITGELAVADFGKKGTFGIYPNPTKEDKKVNILFDVKEAAFKNGSIEVFDFSGKKVYETSIINKSGFSTQQVDLNRLSSGVYVVKITYGGQTETKKLVVK</sequence>
<keyword evidence="1 2" id="KW-0732">Signal</keyword>
<evidence type="ECO:0000259" key="3">
    <source>
        <dbReference type="Pfam" id="PF18962"/>
    </source>
</evidence>
<keyword evidence="5" id="KW-1185">Reference proteome</keyword>
<dbReference type="InterPro" id="IPR025921">
    <property type="entry name" value="HmuY"/>
</dbReference>
<dbReference type="CDD" id="cd12105">
    <property type="entry name" value="HmuY"/>
    <property type="match status" value="1"/>
</dbReference>
<dbReference type="Pfam" id="PF18962">
    <property type="entry name" value="Por_Secre_tail"/>
    <property type="match status" value="1"/>
</dbReference>
<feature type="domain" description="Secretion system C-terminal sorting" evidence="3">
    <location>
        <begin position="347"/>
        <end position="427"/>
    </location>
</feature>
<evidence type="ECO:0000256" key="1">
    <source>
        <dbReference type="ARBA" id="ARBA00022729"/>
    </source>
</evidence>
<gene>
    <name evidence="4" type="ORF">SAMN05444409_1805</name>
</gene>
<evidence type="ECO:0000313" key="5">
    <source>
        <dbReference type="Proteomes" id="UP000185207"/>
    </source>
</evidence>
<name>A0A1N6GEQ5_9FLAO</name>